<accession>I0ILM3</accession>
<dbReference type="PATRIC" id="fig|1162668.3.peg.532"/>
<name>I0ILM3_LEPFC</name>
<sequence>MADSAQDLLNEMQQRYESTNSQTPAQTNQNSLPPPPVSPPIGTNSPVIQPSVVPQSTQNKGNISKKQNNKNIGRVGVACTKTETPLIIETNVSAKLFFNGRYLTNTPVRICVKNKAIWANDGAFLIRLSKQGYAEIVDTIIMGTTKLKKKYVLVNLD</sequence>
<dbReference type="AlphaFoldDB" id="I0ILM3"/>
<proteinExistence type="predicted"/>
<gene>
    <name evidence="2" type="ordered locus">LFE_0453</name>
</gene>
<reference evidence="2 3" key="1">
    <citation type="journal article" date="2012" name="J. Bacteriol.">
        <title>Complete Genome Sequence of Leptospirillum ferrooxidans Strain C2-3, Isolated from a Fresh Volcanic Ash Deposit on the Island of Miyake, Japan.</title>
        <authorList>
            <person name="Fujimura R."/>
            <person name="Sato Y."/>
            <person name="Nishizawa T."/>
            <person name="Oshima K."/>
            <person name="Kim S.-W."/>
            <person name="Hattori M."/>
            <person name="Kamijo T."/>
            <person name="Ohta H."/>
        </authorList>
    </citation>
    <scope>NUCLEOTIDE SEQUENCE [LARGE SCALE GENOMIC DNA]</scope>
    <source>
        <strain evidence="2 3">C2-3</strain>
    </source>
</reference>
<organism evidence="2 3">
    <name type="scientific">Leptospirillum ferrooxidans (strain C2-3)</name>
    <dbReference type="NCBI Taxonomy" id="1162668"/>
    <lineage>
        <taxon>Bacteria</taxon>
        <taxon>Pseudomonadati</taxon>
        <taxon>Nitrospirota</taxon>
        <taxon>Nitrospiria</taxon>
        <taxon>Nitrospirales</taxon>
        <taxon>Nitrospiraceae</taxon>
        <taxon>Leptospirillum</taxon>
    </lineage>
</organism>
<feature type="compositionally biased region" description="Polar residues" evidence="1">
    <location>
        <begin position="52"/>
        <end position="68"/>
    </location>
</feature>
<reference evidence="3" key="2">
    <citation type="submission" date="2012-03" db="EMBL/GenBank/DDBJ databases">
        <title>The complete genome sequence of the pioneer microbe on fresh volcanic deposit, Leptospirillum ferrooxidans strain C2-3.</title>
        <authorList>
            <person name="Fujimura R."/>
            <person name="Sato Y."/>
            <person name="Nishizawa T."/>
            <person name="Nanba K."/>
            <person name="Oshima K."/>
            <person name="Hattori M."/>
            <person name="Kamijo T."/>
            <person name="Ohta H."/>
        </authorList>
    </citation>
    <scope>NUCLEOTIDE SEQUENCE [LARGE SCALE GENOMIC DNA]</scope>
    <source>
        <strain evidence="3">C2-3</strain>
    </source>
</reference>
<evidence type="ECO:0000256" key="1">
    <source>
        <dbReference type="SAM" id="MobiDB-lite"/>
    </source>
</evidence>
<dbReference type="KEGG" id="lfc:LFE_0453"/>
<dbReference type="Proteomes" id="UP000007382">
    <property type="component" value="Chromosome"/>
</dbReference>
<dbReference type="EMBL" id="AP012342">
    <property type="protein sequence ID" value="BAM06172.1"/>
    <property type="molecule type" value="Genomic_DNA"/>
</dbReference>
<evidence type="ECO:0000313" key="2">
    <source>
        <dbReference type="EMBL" id="BAM06172.1"/>
    </source>
</evidence>
<feature type="region of interest" description="Disordered" evidence="1">
    <location>
        <begin position="1"/>
        <end position="68"/>
    </location>
</feature>
<evidence type="ECO:0000313" key="3">
    <source>
        <dbReference type="Proteomes" id="UP000007382"/>
    </source>
</evidence>
<feature type="compositionally biased region" description="Polar residues" evidence="1">
    <location>
        <begin position="11"/>
        <end position="27"/>
    </location>
</feature>
<protein>
    <submittedName>
        <fullName evidence="2">Uncharacterized protein</fullName>
    </submittedName>
</protein>
<keyword evidence="3" id="KW-1185">Reference proteome</keyword>
<dbReference type="HOGENOM" id="CLU_1675710_0_0_0"/>